<dbReference type="AlphaFoldDB" id="A0A9R1WQB6"/>
<evidence type="ECO:0000313" key="2">
    <source>
        <dbReference type="Proteomes" id="UP000235145"/>
    </source>
</evidence>
<organism evidence="1 2">
    <name type="scientific">Lactuca sativa</name>
    <name type="common">Garden lettuce</name>
    <dbReference type="NCBI Taxonomy" id="4236"/>
    <lineage>
        <taxon>Eukaryota</taxon>
        <taxon>Viridiplantae</taxon>
        <taxon>Streptophyta</taxon>
        <taxon>Embryophyta</taxon>
        <taxon>Tracheophyta</taxon>
        <taxon>Spermatophyta</taxon>
        <taxon>Magnoliopsida</taxon>
        <taxon>eudicotyledons</taxon>
        <taxon>Gunneridae</taxon>
        <taxon>Pentapetalae</taxon>
        <taxon>asterids</taxon>
        <taxon>campanulids</taxon>
        <taxon>Asterales</taxon>
        <taxon>Asteraceae</taxon>
        <taxon>Cichorioideae</taxon>
        <taxon>Cichorieae</taxon>
        <taxon>Lactucinae</taxon>
        <taxon>Lactuca</taxon>
    </lineage>
</organism>
<name>A0A9R1WQB6_LACSA</name>
<protein>
    <recommendedName>
        <fullName evidence="3">Organ specific protein</fullName>
    </recommendedName>
</protein>
<reference evidence="1 2" key="1">
    <citation type="journal article" date="2017" name="Nat. Commun.">
        <title>Genome assembly with in vitro proximity ligation data and whole-genome triplication in lettuce.</title>
        <authorList>
            <person name="Reyes-Chin-Wo S."/>
            <person name="Wang Z."/>
            <person name="Yang X."/>
            <person name="Kozik A."/>
            <person name="Arikit S."/>
            <person name="Song C."/>
            <person name="Xia L."/>
            <person name="Froenicke L."/>
            <person name="Lavelle D.O."/>
            <person name="Truco M.J."/>
            <person name="Xia R."/>
            <person name="Zhu S."/>
            <person name="Xu C."/>
            <person name="Xu H."/>
            <person name="Xu X."/>
            <person name="Cox K."/>
            <person name="Korf I."/>
            <person name="Meyers B.C."/>
            <person name="Michelmore R.W."/>
        </authorList>
    </citation>
    <scope>NUCLEOTIDE SEQUENCE [LARGE SCALE GENOMIC DNA]</scope>
    <source>
        <strain evidence="2">cv. Salinas</strain>
        <tissue evidence="1">Seedlings</tissue>
    </source>
</reference>
<comment type="caution">
    <text evidence="1">The sequence shown here is derived from an EMBL/GenBank/DDBJ whole genome shotgun (WGS) entry which is preliminary data.</text>
</comment>
<accession>A0A9R1WQB6</accession>
<proteinExistence type="predicted"/>
<evidence type="ECO:0000313" key="1">
    <source>
        <dbReference type="EMBL" id="KAJ0186850.1"/>
    </source>
</evidence>
<dbReference type="InterPro" id="IPR024489">
    <property type="entry name" value="Organ_specific_prot"/>
</dbReference>
<dbReference type="Proteomes" id="UP000235145">
    <property type="component" value="Unassembled WGS sequence"/>
</dbReference>
<gene>
    <name evidence="1" type="ORF">LSAT_V11C900499700</name>
</gene>
<keyword evidence="2" id="KW-1185">Reference proteome</keyword>
<dbReference type="Pfam" id="PF10950">
    <property type="entry name" value="Organ_specific"/>
    <property type="match status" value="1"/>
</dbReference>
<dbReference type="EMBL" id="NBSK02000009">
    <property type="protein sequence ID" value="KAJ0186850.1"/>
    <property type="molecule type" value="Genomic_DNA"/>
</dbReference>
<sequence length="112" mass="13115">MRSLSTGLFFFSLILSAILFKILEFFQFSVTIFLLASLHDAREGPKEYWRSVMKDEPMPKAIQDVLIQDSARSNNNKDRFTRNFDTKPNLIIYHSHVIYNQKDHELASSKMN</sequence>
<evidence type="ECO:0008006" key="3">
    <source>
        <dbReference type="Google" id="ProtNLM"/>
    </source>
</evidence>
<dbReference type="PANTHER" id="PTHR33731:SF2">
    <property type="entry name" value="ORGAN-SPECIFIC PROTEIN S2-LIKE"/>
    <property type="match status" value="1"/>
</dbReference>
<dbReference type="PANTHER" id="PTHR33731">
    <property type="entry name" value="PROTEIN, PUTATIVE-RELATED"/>
    <property type="match status" value="1"/>
</dbReference>